<protein>
    <submittedName>
        <fullName evidence="2">DUF2236 domain-containing protein</fullName>
    </submittedName>
</protein>
<dbReference type="InterPro" id="IPR018713">
    <property type="entry name" value="MPAB/Lcp_cat_dom"/>
</dbReference>
<feature type="domain" description="ER-bound oxygenase mpaB/mpaB'/Rubber oxygenase catalytic" evidence="1">
    <location>
        <begin position="45"/>
        <end position="212"/>
    </location>
</feature>
<keyword evidence="3" id="KW-1185">Reference proteome</keyword>
<evidence type="ECO:0000313" key="3">
    <source>
        <dbReference type="Proteomes" id="UP000480178"/>
    </source>
</evidence>
<accession>A0A6C0GDM1</accession>
<reference evidence="2 3" key="1">
    <citation type="submission" date="2020-01" db="EMBL/GenBank/DDBJ databases">
        <authorList>
            <person name="Kim M.K."/>
        </authorList>
    </citation>
    <scope>NUCLEOTIDE SEQUENCE [LARGE SCALE GENOMIC DNA]</scope>
    <source>
        <strain evidence="2 3">172606-1</strain>
    </source>
</reference>
<evidence type="ECO:0000313" key="2">
    <source>
        <dbReference type="EMBL" id="QHT66056.1"/>
    </source>
</evidence>
<name>A0A6C0GDM1_9BACT</name>
<gene>
    <name evidence="2" type="ORF">GXP67_04925</name>
</gene>
<dbReference type="RefSeq" id="WP_162442129.1">
    <property type="nucleotide sequence ID" value="NZ_CP048222.1"/>
</dbReference>
<dbReference type="KEGG" id="rhoz:GXP67_04925"/>
<proteinExistence type="predicted"/>
<dbReference type="AlphaFoldDB" id="A0A6C0GDM1"/>
<dbReference type="EMBL" id="CP048222">
    <property type="protein sequence ID" value="QHT66056.1"/>
    <property type="molecule type" value="Genomic_DNA"/>
</dbReference>
<organism evidence="2 3">
    <name type="scientific">Rhodocytophaga rosea</name>
    <dbReference type="NCBI Taxonomy" id="2704465"/>
    <lineage>
        <taxon>Bacteria</taxon>
        <taxon>Pseudomonadati</taxon>
        <taxon>Bacteroidota</taxon>
        <taxon>Cytophagia</taxon>
        <taxon>Cytophagales</taxon>
        <taxon>Rhodocytophagaceae</taxon>
        <taxon>Rhodocytophaga</taxon>
    </lineage>
</organism>
<dbReference type="GO" id="GO:0016491">
    <property type="term" value="F:oxidoreductase activity"/>
    <property type="evidence" value="ECO:0007669"/>
    <property type="project" value="InterPro"/>
</dbReference>
<dbReference type="Pfam" id="PF09995">
    <property type="entry name" value="MPAB_Lcp_cat"/>
    <property type="match status" value="1"/>
</dbReference>
<sequence length="255" mass="29414">MTNTMGSSQVARRIWGSTDAVMVFFAGGAAEFAAIKAVDWLFFTNALPSDPIGRFFDTVRFAQHVFFNEKPGSMATMDNINRIHGFVEDKRGYEIPQWAYKDVLFILIHYGERAHELIFGPLTHAERVSYFEACLGIGNAMHIQDLPQTYEAYIQQRHQHLLQDYAHTPLTDELFNSYKKALGTWRYQFLRLIQGSLIPQELQPVLNLKPHPVIDRLLKYYRFLPGKGNKLRFLHGILLPGSYRKKLRALERPAV</sequence>
<dbReference type="Proteomes" id="UP000480178">
    <property type="component" value="Chromosome"/>
</dbReference>
<evidence type="ECO:0000259" key="1">
    <source>
        <dbReference type="Pfam" id="PF09995"/>
    </source>
</evidence>